<gene>
    <name evidence="3" type="ORF">A3I48_04185</name>
</gene>
<dbReference type="PANTHER" id="PTHR34477:SF1">
    <property type="entry name" value="UPF0213 PROTEIN YHBQ"/>
    <property type="match status" value="1"/>
</dbReference>
<evidence type="ECO:0000259" key="2">
    <source>
        <dbReference type="PROSITE" id="PS50164"/>
    </source>
</evidence>
<dbReference type="CDD" id="cd10449">
    <property type="entry name" value="GIY-YIG_SLX1_like"/>
    <property type="match status" value="1"/>
</dbReference>
<dbReference type="Proteomes" id="UP000178859">
    <property type="component" value="Unassembled WGS sequence"/>
</dbReference>
<comment type="similarity">
    <text evidence="1">Belongs to the UPF0213 family.</text>
</comment>
<protein>
    <recommendedName>
        <fullName evidence="2">GIY-YIG domain-containing protein</fullName>
    </recommendedName>
</protein>
<dbReference type="SMART" id="SM00465">
    <property type="entry name" value="GIYc"/>
    <property type="match status" value="1"/>
</dbReference>
<dbReference type="SUPFAM" id="SSF82771">
    <property type="entry name" value="GIY-YIG endonuclease"/>
    <property type="match status" value="1"/>
</dbReference>
<dbReference type="EMBL" id="MFDT01000017">
    <property type="protein sequence ID" value="OGE64939.1"/>
    <property type="molecule type" value="Genomic_DNA"/>
</dbReference>
<dbReference type="InterPro" id="IPR000305">
    <property type="entry name" value="GIY-YIG_endonuc"/>
</dbReference>
<proteinExistence type="inferred from homology"/>
<evidence type="ECO:0000256" key="1">
    <source>
        <dbReference type="ARBA" id="ARBA00007435"/>
    </source>
</evidence>
<dbReference type="PROSITE" id="PS50164">
    <property type="entry name" value="GIY_YIG"/>
    <property type="match status" value="1"/>
</dbReference>
<reference evidence="3 4" key="1">
    <citation type="journal article" date="2016" name="Nat. Commun.">
        <title>Thousands of microbial genomes shed light on interconnected biogeochemical processes in an aquifer system.</title>
        <authorList>
            <person name="Anantharaman K."/>
            <person name="Brown C.T."/>
            <person name="Hug L.A."/>
            <person name="Sharon I."/>
            <person name="Castelle C.J."/>
            <person name="Probst A.J."/>
            <person name="Thomas B.C."/>
            <person name="Singh A."/>
            <person name="Wilkins M.J."/>
            <person name="Karaoz U."/>
            <person name="Brodie E.L."/>
            <person name="Williams K.H."/>
            <person name="Hubbard S.S."/>
            <person name="Banfield J.F."/>
        </authorList>
    </citation>
    <scope>NUCLEOTIDE SEQUENCE [LARGE SCALE GENOMIC DNA]</scope>
</reference>
<dbReference type="InterPro" id="IPR050190">
    <property type="entry name" value="UPF0213_domain"/>
</dbReference>
<organism evidence="3 4">
    <name type="scientific">Candidatus Daviesbacteria bacterium RIFCSPLOWO2_02_FULL_36_7</name>
    <dbReference type="NCBI Taxonomy" id="1797792"/>
    <lineage>
        <taxon>Bacteria</taxon>
        <taxon>Candidatus Daviesiibacteriota</taxon>
    </lineage>
</organism>
<evidence type="ECO:0000313" key="3">
    <source>
        <dbReference type="EMBL" id="OGE64939.1"/>
    </source>
</evidence>
<dbReference type="Gene3D" id="3.40.1440.10">
    <property type="entry name" value="GIY-YIG endonuclease"/>
    <property type="match status" value="1"/>
</dbReference>
<dbReference type="AlphaFoldDB" id="A0A1F5MHX9"/>
<evidence type="ECO:0000313" key="4">
    <source>
        <dbReference type="Proteomes" id="UP000178859"/>
    </source>
</evidence>
<accession>A0A1F5MHX9</accession>
<sequence>MYTVYVLRSLKDGKTYIGCTKDIENRIKEHNAGEVKSTKGRIPFELWYQEEFPDKYEAFKYEQHFKTVWGRRQLRKILSKIIL</sequence>
<comment type="caution">
    <text evidence="3">The sequence shown here is derived from an EMBL/GenBank/DDBJ whole genome shotgun (WGS) entry which is preliminary data.</text>
</comment>
<dbReference type="PANTHER" id="PTHR34477">
    <property type="entry name" value="UPF0213 PROTEIN YHBQ"/>
    <property type="match status" value="1"/>
</dbReference>
<dbReference type="InterPro" id="IPR035901">
    <property type="entry name" value="GIY-YIG_endonuc_sf"/>
</dbReference>
<name>A0A1F5MHX9_9BACT</name>
<dbReference type="Pfam" id="PF01541">
    <property type="entry name" value="GIY-YIG"/>
    <property type="match status" value="1"/>
</dbReference>
<feature type="domain" description="GIY-YIG" evidence="2">
    <location>
        <begin position="1"/>
        <end position="78"/>
    </location>
</feature>